<feature type="domain" description="Chitin-binding type-3" evidence="2">
    <location>
        <begin position="7"/>
        <end position="51"/>
    </location>
</feature>
<dbReference type="GO" id="GO:0005975">
    <property type="term" value="P:carbohydrate metabolic process"/>
    <property type="evidence" value="ECO:0007669"/>
    <property type="project" value="InterPro"/>
</dbReference>
<dbReference type="InterPro" id="IPR003610">
    <property type="entry name" value="CBM5/12"/>
</dbReference>
<dbReference type="SUPFAM" id="SSF51055">
    <property type="entry name" value="Carbohydrate binding domain"/>
    <property type="match status" value="1"/>
</dbReference>
<sequence length="112" mass="11543">MSVAVCSTAWSASQPNYYKDDKVSYQGVNYVAKWWTSPHDVPSAGGPWDSLGACGGQASASGSVVTATTTQKPVTGFVTASSRPATSTNLYTSNAKAATVAVVGLFVSFILV</sequence>
<keyword evidence="1" id="KW-0378">Hydrolase</keyword>
<evidence type="ECO:0000256" key="1">
    <source>
        <dbReference type="ARBA" id="ARBA00022801"/>
    </source>
</evidence>
<dbReference type="SMART" id="SM00495">
    <property type="entry name" value="ChtBD3"/>
    <property type="match status" value="1"/>
</dbReference>
<reference evidence="3 4" key="1">
    <citation type="submission" date="2016-07" db="EMBL/GenBank/DDBJ databases">
        <title>Pervasive Adenine N6-methylation of Active Genes in Fungi.</title>
        <authorList>
            <consortium name="DOE Joint Genome Institute"/>
            <person name="Mondo S.J."/>
            <person name="Dannebaum R.O."/>
            <person name="Kuo R.C."/>
            <person name="Labutti K."/>
            <person name="Haridas S."/>
            <person name="Kuo A."/>
            <person name="Salamov A."/>
            <person name="Ahrendt S.R."/>
            <person name="Lipzen A."/>
            <person name="Sullivan W."/>
            <person name="Andreopoulos W.B."/>
            <person name="Clum A."/>
            <person name="Lindquist E."/>
            <person name="Daum C."/>
            <person name="Ramamoorthy G.K."/>
            <person name="Gryganskyi A."/>
            <person name="Culley D."/>
            <person name="Magnuson J.K."/>
            <person name="James T.Y."/>
            <person name="O'Malley M.A."/>
            <person name="Stajich J.E."/>
            <person name="Spatafora J.W."/>
            <person name="Visel A."/>
            <person name="Grigoriev I.V."/>
        </authorList>
    </citation>
    <scope>NUCLEOTIDE SEQUENCE [LARGE SCALE GENOMIC DNA]</scope>
    <source>
        <strain evidence="3 4">JEL800</strain>
    </source>
</reference>
<dbReference type="GO" id="GO:0005576">
    <property type="term" value="C:extracellular region"/>
    <property type="evidence" value="ECO:0007669"/>
    <property type="project" value="InterPro"/>
</dbReference>
<dbReference type="Proteomes" id="UP000193642">
    <property type="component" value="Unassembled WGS sequence"/>
</dbReference>
<evidence type="ECO:0000259" key="2">
    <source>
        <dbReference type="SMART" id="SM00495"/>
    </source>
</evidence>
<comment type="caution">
    <text evidence="3">The sequence shown here is derived from an EMBL/GenBank/DDBJ whole genome shotgun (WGS) entry which is preliminary data.</text>
</comment>
<evidence type="ECO:0000313" key="3">
    <source>
        <dbReference type="EMBL" id="ORY26456.1"/>
    </source>
</evidence>
<keyword evidence="4" id="KW-1185">Reference proteome</keyword>
<proteinExistence type="predicted"/>
<evidence type="ECO:0000313" key="4">
    <source>
        <dbReference type="Proteomes" id="UP000193642"/>
    </source>
</evidence>
<dbReference type="GO" id="GO:0030246">
    <property type="term" value="F:carbohydrate binding"/>
    <property type="evidence" value="ECO:0007669"/>
    <property type="project" value="InterPro"/>
</dbReference>
<dbReference type="EMBL" id="MCGO01000114">
    <property type="protein sequence ID" value="ORY26456.1"/>
    <property type="molecule type" value="Genomic_DNA"/>
</dbReference>
<dbReference type="GO" id="GO:0004553">
    <property type="term" value="F:hydrolase activity, hydrolyzing O-glycosyl compounds"/>
    <property type="evidence" value="ECO:0007669"/>
    <property type="project" value="InterPro"/>
</dbReference>
<dbReference type="OrthoDB" id="2166084at2759"/>
<dbReference type="CDD" id="cd12215">
    <property type="entry name" value="ChiC_BD"/>
    <property type="match status" value="1"/>
</dbReference>
<dbReference type="Gene3D" id="2.10.10.20">
    <property type="entry name" value="Carbohydrate-binding module superfamily 5/12"/>
    <property type="match status" value="1"/>
</dbReference>
<gene>
    <name evidence="3" type="ORF">BCR33DRAFT_726304</name>
</gene>
<accession>A0A1Y2AVE8</accession>
<dbReference type="InterPro" id="IPR036573">
    <property type="entry name" value="CBM_sf_5/12"/>
</dbReference>
<dbReference type="AlphaFoldDB" id="A0A1Y2AVE8"/>
<name>A0A1Y2AVE8_9FUNG</name>
<protein>
    <recommendedName>
        <fullName evidence="2">Chitin-binding type-3 domain-containing protein</fullName>
    </recommendedName>
</protein>
<organism evidence="3 4">
    <name type="scientific">Rhizoclosmatium globosum</name>
    <dbReference type="NCBI Taxonomy" id="329046"/>
    <lineage>
        <taxon>Eukaryota</taxon>
        <taxon>Fungi</taxon>
        <taxon>Fungi incertae sedis</taxon>
        <taxon>Chytridiomycota</taxon>
        <taxon>Chytridiomycota incertae sedis</taxon>
        <taxon>Chytridiomycetes</taxon>
        <taxon>Chytridiales</taxon>
        <taxon>Chytriomycetaceae</taxon>
        <taxon>Rhizoclosmatium</taxon>
    </lineage>
</organism>